<evidence type="ECO:0000313" key="2">
    <source>
        <dbReference type="Proteomes" id="UP000660885"/>
    </source>
</evidence>
<name>A0ABS1UBI6_9PROT</name>
<gene>
    <name evidence="1" type="ORF">JMJ56_29180</name>
</gene>
<dbReference type="EMBL" id="JAETWB010000045">
    <property type="protein sequence ID" value="MBL6082055.1"/>
    <property type="molecule type" value="Genomic_DNA"/>
</dbReference>
<dbReference type="RefSeq" id="WP_202835265.1">
    <property type="nucleotide sequence ID" value="NZ_JAETWB010000045.1"/>
</dbReference>
<keyword evidence="2" id="KW-1185">Reference proteome</keyword>
<protein>
    <submittedName>
        <fullName evidence="1">Uncharacterized protein</fullName>
    </submittedName>
</protein>
<sequence length="98" mass="10652">MPAKKLCLRHRQRVVDRAAYAAIDAALAEGRTRFGPPLKAVGAEINALVAGRKLAELSGAETVRFMALRVEFNSLSIQQKHLIAAVCAECLGIRHESK</sequence>
<evidence type="ECO:0000313" key="1">
    <source>
        <dbReference type="EMBL" id="MBL6082055.1"/>
    </source>
</evidence>
<organism evidence="1 2">
    <name type="scientific">Belnapia arida</name>
    <dbReference type="NCBI Taxonomy" id="2804533"/>
    <lineage>
        <taxon>Bacteria</taxon>
        <taxon>Pseudomonadati</taxon>
        <taxon>Pseudomonadota</taxon>
        <taxon>Alphaproteobacteria</taxon>
        <taxon>Acetobacterales</taxon>
        <taxon>Roseomonadaceae</taxon>
        <taxon>Belnapia</taxon>
    </lineage>
</organism>
<accession>A0ABS1UBI6</accession>
<comment type="caution">
    <text evidence="1">The sequence shown here is derived from an EMBL/GenBank/DDBJ whole genome shotgun (WGS) entry which is preliminary data.</text>
</comment>
<reference evidence="1 2" key="1">
    <citation type="submission" date="2021-01" db="EMBL/GenBank/DDBJ databases">
        <title>Belnapia mucosa sp. nov. and Belnapia arida sp. nov., isolated from the Tabernas Desert (Almeria, Spain).</title>
        <authorList>
            <person name="Molina-Menor E."/>
            <person name="Vidal-Verdu A."/>
            <person name="Calonge A."/>
            <person name="Satari L."/>
            <person name="Pereto J."/>
            <person name="Porcar M."/>
        </authorList>
    </citation>
    <scope>NUCLEOTIDE SEQUENCE [LARGE SCALE GENOMIC DNA]</scope>
    <source>
        <strain evidence="1 2">T18</strain>
    </source>
</reference>
<proteinExistence type="predicted"/>
<dbReference type="Proteomes" id="UP000660885">
    <property type="component" value="Unassembled WGS sequence"/>
</dbReference>